<protein>
    <recommendedName>
        <fullName evidence="8">Transcription factor domain-containing protein</fullName>
    </recommendedName>
</protein>
<dbReference type="GO" id="GO:0046872">
    <property type="term" value="F:metal ion binding"/>
    <property type="evidence" value="ECO:0007669"/>
    <property type="project" value="UniProtKB-KW"/>
</dbReference>
<reference evidence="6" key="2">
    <citation type="submission" date="2023-01" db="EMBL/GenBank/DDBJ databases">
        <authorList>
            <person name="Petersen C."/>
        </authorList>
    </citation>
    <scope>NUCLEOTIDE SEQUENCE</scope>
    <source>
        <strain evidence="6">IBT 17514</strain>
    </source>
</reference>
<keyword evidence="4" id="KW-0804">Transcription</keyword>
<accession>A0AAD6MXR8</accession>
<dbReference type="PANTHER" id="PTHR47660:SF3">
    <property type="entry name" value="FINGER DOMAIN PROTEIN, PUTATIVE (AFU_ORTHOLOGUE AFUA_4G03310)-RELATED"/>
    <property type="match status" value="1"/>
</dbReference>
<keyword evidence="2" id="KW-0862">Zinc</keyword>
<evidence type="ECO:0000256" key="5">
    <source>
        <dbReference type="ARBA" id="ARBA00023242"/>
    </source>
</evidence>
<dbReference type="Proteomes" id="UP001215712">
    <property type="component" value="Unassembled WGS sequence"/>
</dbReference>
<keyword evidence="5" id="KW-0539">Nucleus</keyword>
<dbReference type="EMBL" id="JAQJAN010000004">
    <property type="protein sequence ID" value="KAJ5732140.1"/>
    <property type="molecule type" value="Genomic_DNA"/>
</dbReference>
<name>A0AAD6MXR8_9EURO</name>
<dbReference type="AlphaFoldDB" id="A0AAD6MXR8"/>
<organism evidence="6 7">
    <name type="scientific">Penicillium malachiteum</name>
    <dbReference type="NCBI Taxonomy" id="1324776"/>
    <lineage>
        <taxon>Eukaryota</taxon>
        <taxon>Fungi</taxon>
        <taxon>Dikarya</taxon>
        <taxon>Ascomycota</taxon>
        <taxon>Pezizomycotina</taxon>
        <taxon>Eurotiomycetes</taxon>
        <taxon>Eurotiomycetidae</taxon>
        <taxon>Eurotiales</taxon>
        <taxon>Aspergillaceae</taxon>
        <taxon>Penicillium</taxon>
    </lineage>
</organism>
<evidence type="ECO:0008006" key="8">
    <source>
        <dbReference type="Google" id="ProtNLM"/>
    </source>
</evidence>
<evidence type="ECO:0000256" key="2">
    <source>
        <dbReference type="ARBA" id="ARBA00022833"/>
    </source>
</evidence>
<sequence>MPTLCSGGRLSTNGGDDEWAHTISRAQPMSEREYVSMNTKTALAHAEHRLNQIPATSEDDGLDFSNLYLFCPINVDEITTRWMNPYIPVLGQQVKQYPAGVSAFIFRTLKSYAGIAARGRGVLPFIHHTQMSVSGSPAGSPLTTCLSLIRICETPSPGSEATAMMMIQREMQNVMESSTGYDDLCLLGAFQAYLIYCLVLFFRLDPGTTAHLRPAMMSLQTLAHLSSKQGLICMTDQQRTRPRWEEWIVTEIKRRTLYVMYLFDSVLSAQEGVPTFLGTELSGLPAAASKLLWQAPTRSIWEREYNIHLAEWTEQGLTIDELWPMPEDMDEPSIAKRRRRVDHWLEDIDEFGTMLYAVTVCTHGG</sequence>
<reference evidence="6" key="1">
    <citation type="journal article" date="2023" name="IMA Fungus">
        <title>Comparative genomic study of the Penicillium genus elucidates a diverse pangenome and 15 lateral gene transfer events.</title>
        <authorList>
            <person name="Petersen C."/>
            <person name="Sorensen T."/>
            <person name="Nielsen M.R."/>
            <person name="Sondergaard T.E."/>
            <person name="Sorensen J.L."/>
            <person name="Fitzpatrick D.A."/>
            <person name="Frisvad J.C."/>
            <person name="Nielsen K.L."/>
        </authorList>
    </citation>
    <scope>NUCLEOTIDE SEQUENCE</scope>
    <source>
        <strain evidence="6">IBT 17514</strain>
    </source>
</reference>
<evidence type="ECO:0000256" key="1">
    <source>
        <dbReference type="ARBA" id="ARBA00022723"/>
    </source>
</evidence>
<evidence type="ECO:0000256" key="3">
    <source>
        <dbReference type="ARBA" id="ARBA00023015"/>
    </source>
</evidence>
<evidence type="ECO:0000256" key="4">
    <source>
        <dbReference type="ARBA" id="ARBA00023163"/>
    </source>
</evidence>
<keyword evidence="7" id="KW-1185">Reference proteome</keyword>
<gene>
    <name evidence="6" type="ORF">N7493_003621</name>
</gene>
<evidence type="ECO:0000313" key="7">
    <source>
        <dbReference type="Proteomes" id="UP001215712"/>
    </source>
</evidence>
<dbReference type="PANTHER" id="PTHR47660">
    <property type="entry name" value="TRANSCRIPTION FACTOR WITH C2H2 AND ZN(2)-CYS(6) DNA BINDING DOMAIN (EUROFUNG)-RELATED-RELATED"/>
    <property type="match status" value="1"/>
</dbReference>
<comment type="caution">
    <text evidence="6">The sequence shown here is derived from an EMBL/GenBank/DDBJ whole genome shotgun (WGS) entry which is preliminary data.</text>
</comment>
<evidence type="ECO:0000313" key="6">
    <source>
        <dbReference type="EMBL" id="KAJ5732140.1"/>
    </source>
</evidence>
<keyword evidence="3" id="KW-0805">Transcription regulation</keyword>
<proteinExistence type="predicted"/>
<keyword evidence="1" id="KW-0479">Metal-binding</keyword>